<dbReference type="AlphaFoldDB" id="A0A1S8GNW1"/>
<protein>
    <recommendedName>
        <fullName evidence="1">Peptidase S9 prolyl oligopeptidase catalytic domain-containing protein</fullName>
    </recommendedName>
</protein>
<reference evidence="2 3" key="1">
    <citation type="journal article" date="2016" name="PLoS ONE">
        <title>Whole-Genome Sequence Analysis of Bombella intestini LMG 28161T, a Novel Acetic Acid Bacterium Isolated from the Crop of a Red-Tailed Bumble Bee, Bombus lapidarius.</title>
        <authorList>
            <person name="Li L."/>
            <person name="Illeghems K."/>
            <person name="Van Kerrebroeck S."/>
            <person name="Borremans W."/>
            <person name="Cleenwerck I."/>
            <person name="Smagghe G."/>
            <person name="De Vuyst L."/>
            <person name="Vandamme P."/>
        </authorList>
    </citation>
    <scope>NUCLEOTIDE SEQUENCE [LARGE SCALE GENOMIC DNA]</scope>
    <source>
        <strain evidence="2 3">R-52487</strain>
    </source>
</reference>
<organism evidence="2 3">
    <name type="scientific">Bombella intestini</name>
    <dbReference type="NCBI Taxonomy" id="1539051"/>
    <lineage>
        <taxon>Bacteria</taxon>
        <taxon>Pseudomonadati</taxon>
        <taxon>Pseudomonadota</taxon>
        <taxon>Alphaproteobacteria</taxon>
        <taxon>Acetobacterales</taxon>
        <taxon>Acetobacteraceae</taxon>
        <taxon>Bombella</taxon>
    </lineage>
</organism>
<dbReference type="GO" id="GO:0006508">
    <property type="term" value="P:proteolysis"/>
    <property type="evidence" value="ECO:0007669"/>
    <property type="project" value="InterPro"/>
</dbReference>
<dbReference type="Pfam" id="PF00326">
    <property type="entry name" value="Peptidase_S9"/>
    <property type="match status" value="1"/>
</dbReference>
<evidence type="ECO:0000313" key="3">
    <source>
        <dbReference type="Proteomes" id="UP000200980"/>
    </source>
</evidence>
<feature type="domain" description="Peptidase S9 prolyl oligopeptidase catalytic" evidence="1">
    <location>
        <begin position="448"/>
        <end position="650"/>
    </location>
</feature>
<dbReference type="OrthoDB" id="1094230at2"/>
<comment type="caution">
    <text evidence="2">The sequence shown here is derived from an EMBL/GenBank/DDBJ whole genome shotgun (WGS) entry which is preliminary data.</text>
</comment>
<dbReference type="RefSeq" id="WP_077396823.1">
    <property type="nucleotide sequence ID" value="NZ_JATM01000004.1"/>
</dbReference>
<dbReference type="PANTHER" id="PTHR43056:SF5">
    <property type="entry name" value="PEPTIDASE S9 PROLYL OLIGOPEPTIDASE CATALYTIC DOMAIN-CONTAINING PROTEIN"/>
    <property type="match status" value="1"/>
</dbReference>
<dbReference type="Gene3D" id="2.120.10.30">
    <property type="entry name" value="TolB, C-terminal domain"/>
    <property type="match status" value="1"/>
</dbReference>
<keyword evidence="3" id="KW-1185">Reference proteome</keyword>
<proteinExistence type="predicted"/>
<dbReference type="Gene3D" id="3.40.50.1820">
    <property type="entry name" value="alpha/beta hydrolase"/>
    <property type="match status" value="1"/>
</dbReference>
<evidence type="ECO:0000259" key="1">
    <source>
        <dbReference type="Pfam" id="PF00326"/>
    </source>
</evidence>
<name>A0A1S8GNW1_9PROT</name>
<dbReference type="Proteomes" id="UP000200980">
    <property type="component" value="Unassembled WGS sequence"/>
</dbReference>
<dbReference type="InterPro" id="IPR001375">
    <property type="entry name" value="Peptidase_S9_cat"/>
</dbReference>
<dbReference type="InterPro" id="IPR050585">
    <property type="entry name" value="Xaa-Pro_dipeptidyl-ppase/CocE"/>
</dbReference>
<dbReference type="EMBL" id="JATM01000004">
    <property type="protein sequence ID" value="OOL17814.1"/>
    <property type="molecule type" value="Genomic_DNA"/>
</dbReference>
<dbReference type="SUPFAM" id="SSF53474">
    <property type="entry name" value="alpha/beta-Hydrolases"/>
    <property type="match status" value="1"/>
</dbReference>
<sequence>MMSPPSSSLPSLPWVTPDLMTRRTRSFAEIRAVEGWVLWQERRPDEQGRSVVVGRAPDGTLHDLTPSEAQVGTDMHVYGGGAWAAECHGPDMVVVFSDSRKGGLWRSFNGRTALPLCPATGPEGVTYRYADLSLRDGRLVCVREVETATGEERADLVEIDAEGMIRSLQSGADFYMSPRLSPDGRFLTFIAWQNPHMPWTETGLYVTDLSGAGGTLCLAGGTGQDCSVMGPFWDGSRLYALSDAAPVDAPSGYDRHWTPVAFEPEKLAESDTVAWYACSLPPAPAEVGLPAWVFGQSCCAALPGGRLLARAVRHGVPVTLLYEPESGWQNVLAGAVPDDVPVPLGDGERFAWLNSPPDAPPALLIGTLDGAAQEREIVRQAWELPSDVVAADIALPETLSFPVEDGLGPLYAQFYRPAQGPHCEAVAGKPPLVVIVHGGPTGQARTDLSFKVQWWTSRGFAVLDVNYRGSTGFGRAYRAALDGRWGVLDVQDCCRAVQGVIEQGLVDPQRCVIRGSSAGGLTVLSALAQSDLFVAGTSLYGVTDLRGLAEETHRFEARYLDGLVAPWPEEEEVYLARSPLSWPEKITAPVLFLHGDADRVVPLSQGQALQKQLLASSLHVYPGEGHGFRDADVIADSLARELAFYRAVFAGGKNG</sequence>
<accession>A0A1S8GNW1</accession>
<gene>
    <name evidence="2" type="ORF">AL01_07580</name>
</gene>
<dbReference type="PANTHER" id="PTHR43056">
    <property type="entry name" value="PEPTIDASE S9 PROLYL OLIGOPEPTIDASE"/>
    <property type="match status" value="1"/>
</dbReference>
<dbReference type="GO" id="GO:0008236">
    <property type="term" value="F:serine-type peptidase activity"/>
    <property type="evidence" value="ECO:0007669"/>
    <property type="project" value="InterPro"/>
</dbReference>
<dbReference type="InterPro" id="IPR011042">
    <property type="entry name" value="6-blade_b-propeller_TolB-like"/>
</dbReference>
<dbReference type="SUPFAM" id="SSF82171">
    <property type="entry name" value="DPP6 N-terminal domain-like"/>
    <property type="match status" value="1"/>
</dbReference>
<evidence type="ECO:0000313" key="2">
    <source>
        <dbReference type="EMBL" id="OOL17814.1"/>
    </source>
</evidence>
<dbReference type="STRING" id="1539051.AL01_07580"/>
<dbReference type="InterPro" id="IPR029058">
    <property type="entry name" value="AB_hydrolase_fold"/>
</dbReference>